<dbReference type="PANTHER" id="PTHR11905:SF159">
    <property type="entry name" value="ADAM METALLOPROTEASE"/>
    <property type="match status" value="1"/>
</dbReference>
<keyword evidence="4" id="KW-1185">Reference proteome</keyword>
<evidence type="ECO:0000259" key="2">
    <source>
        <dbReference type="PROSITE" id="PS50214"/>
    </source>
</evidence>
<dbReference type="AlphaFoldDB" id="A0ABD2Q2S9"/>
<reference evidence="3 4" key="1">
    <citation type="submission" date="2024-11" db="EMBL/GenBank/DDBJ databases">
        <title>Adaptive evolution of stress response genes in parasites aligns with host niche diversity.</title>
        <authorList>
            <person name="Hahn C."/>
            <person name="Resl P."/>
        </authorList>
    </citation>
    <scope>NUCLEOTIDE SEQUENCE [LARGE SCALE GENOMIC DNA]</scope>
    <source>
        <strain evidence="3">EGGRZ-B1_66</strain>
        <tissue evidence="3">Body</tissue>
    </source>
</reference>
<proteinExistence type="predicted"/>
<dbReference type="EMBL" id="JBJKFK010001153">
    <property type="protein sequence ID" value="KAL3313920.1"/>
    <property type="molecule type" value="Genomic_DNA"/>
</dbReference>
<dbReference type="InterPro" id="IPR036436">
    <property type="entry name" value="Disintegrin_dom_sf"/>
</dbReference>
<evidence type="ECO:0000313" key="4">
    <source>
        <dbReference type="Proteomes" id="UP001626550"/>
    </source>
</evidence>
<dbReference type="Pfam" id="PF00200">
    <property type="entry name" value="Disintegrin"/>
    <property type="match status" value="1"/>
</dbReference>
<dbReference type="PANTHER" id="PTHR11905">
    <property type="entry name" value="ADAM A DISINTEGRIN AND METALLOPROTEASE DOMAIN"/>
    <property type="match status" value="1"/>
</dbReference>
<feature type="disulfide bond" evidence="1">
    <location>
        <begin position="174"/>
        <end position="194"/>
    </location>
</feature>
<feature type="domain" description="Disintegrin" evidence="2">
    <location>
        <begin position="94"/>
        <end position="202"/>
    </location>
</feature>
<keyword evidence="1" id="KW-1015">Disulfide bond</keyword>
<evidence type="ECO:0000313" key="3">
    <source>
        <dbReference type="EMBL" id="KAL3313920.1"/>
    </source>
</evidence>
<dbReference type="Gene3D" id="4.10.70.10">
    <property type="entry name" value="Disintegrin domain"/>
    <property type="match status" value="2"/>
</dbReference>
<accession>A0ABD2Q2S9</accession>
<name>A0ABD2Q2S9_9PLAT</name>
<protein>
    <recommendedName>
        <fullName evidence="2">Disintegrin domain-containing protein</fullName>
    </recommendedName>
</protein>
<evidence type="ECO:0000256" key="1">
    <source>
        <dbReference type="PROSITE-ProRule" id="PRU00068"/>
    </source>
</evidence>
<gene>
    <name evidence="3" type="ORF">Ciccas_007472</name>
</gene>
<organism evidence="3 4">
    <name type="scientific">Cichlidogyrus casuarinus</name>
    <dbReference type="NCBI Taxonomy" id="1844966"/>
    <lineage>
        <taxon>Eukaryota</taxon>
        <taxon>Metazoa</taxon>
        <taxon>Spiralia</taxon>
        <taxon>Lophotrochozoa</taxon>
        <taxon>Platyhelminthes</taxon>
        <taxon>Monogenea</taxon>
        <taxon>Monopisthocotylea</taxon>
        <taxon>Dactylogyridea</taxon>
        <taxon>Ancyrocephalidae</taxon>
        <taxon>Cichlidogyrus</taxon>
    </lineage>
</organism>
<dbReference type="PROSITE" id="PS50214">
    <property type="entry name" value="DISINTEGRIN_2"/>
    <property type="match status" value="1"/>
</dbReference>
<dbReference type="SMART" id="SM00050">
    <property type="entry name" value="DISIN"/>
    <property type="match status" value="1"/>
</dbReference>
<dbReference type="Proteomes" id="UP001626550">
    <property type="component" value="Unassembled WGS sequence"/>
</dbReference>
<comment type="caution">
    <text evidence="3">The sequence shown here is derived from an EMBL/GenBank/DDBJ whole genome shotgun (WGS) entry which is preliminary data.</text>
</comment>
<sequence length="239" mass="25592">MPKLLQYGMGVCLKDSPARSYLATIQWPQPQTPNTAKPSDITGSHRIASQISNDTVFSQVPTVANIYRPDLQRPALVPAFPHAEHYPGGAGRGDKLCGNGQLDPGEECDCGTRTSCPPEQAACCDVDYCRLRPGAECAMGACCEITRLPGQTPGPRGEMLPNAQCLLRKSGSVCREPAGDCDLPEFCNGKSEWCPADVYKVDGTSCYTQPDHDGFGGGYSSVKRLTIASQGERISAQAY</sequence>
<dbReference type="InterPro" id="IPR001762">
    <property type="entry name" value="Disintegrin_dom"/>
</dbReference>
<dbReference type="SUPFAM" id="SSF57552">
    <property type="entry name" value="Blood coagulation inhibitor (disintegrin)"/>
    <property type="match status" value="1"/>
</dbReference>